<feature type="domain" description="HTH araC/xylS-type" evidence="4">
    <location>
        <begin position="196"/>
        <end position="294"/>
    </location>
</feature>
<dbReference type="GO" id="GO:0043565">
    <property type="term" value="F:sequence-specific DNA binding"/>
    <property type="evidence" value="ECO:0007669"/>
    <property type="project" value="InterPro"/>
</dbReference>
<dbReference type="PANTHER" id="PTHR46796">
    <property type="entry name" value="HTH-TYPE TRANSCRIPTIONAL ACTIVATOR RHAS-RELATED"/>
    <property type="match status" value="1"/>
</dbReference>
<sequence>MALLQLDFKNERDRTLFLPAQPVRSSTDFAWKSLYFEHRTGGDFETEEHEMSGHYLMVKLNPFSKAERKVDGRTQIENQRRGTLVYIPDGCPHRVRYLTKLGGLHLMSLSKDILAEVAGELGVSNFSGVPSLGENEDRFVLEIAESLNREVEAGNPHGTLFAETYARVLATHIITRYRVVEVTNKKLPNLNQKQIRWLDQYIEAMLPHSISLPELAKQVGLSQYYFCRVFKDATGLPPYQYVLHKRLEFVCECLKKDTMSIQDIAFSAGFGDPIQMAKQFKQAHGVSPSQYRAALRSSMR</sequence>
<evidence type="ECO:0000259" key="4">
    <source>
        <dbReference type="PROSITE" id="PS01124"/>
    </source>
</evidence>
<dbReference type="RefSeq" id="WP_105532277.1">
    <property type="nucleotide sequence ID" value="NZ_PUGF01000011.1"/>
</dbReference>
<evidence type="ECO:0000256" key="1">
    <source>
        <dbReference type="ARBA" id="ARBA00023015"/>
    </source>
</evidence>
<keyword evidence="2" id="KW-0238">DNA-binding</keyword>
<dbReference type="EMBL" id="PUGF01000011">
    <property type="protein sequence ID" value="PRC92788.1"/>
    <property type="molecule type" value="Genomic_DNA"/>
</dbReference>
<dbReference type="PANTHER" id="PTHR46796:SF6">
    <property type="entry name" value="ARAC SUBFAMILY"/>
    <property type="match status" value="1"/>
</dbReference>
<dbReference type="InterPro" id="IPR018060">
    <property type="entry name" value="HTH_AraC"/>
</dbReference>
<evidence type="ECO:0000313" key="6">
    <source>
        <dbReference type="Proteomes" id="UP000237839"/>
    </source>
</evidence>
<dbReference type="AlphaFoldDB" id="A0A2S9GYK6"/>
<dbReference type="InterPro" id="IPR009057">
    <property type="entry name" value="Homeodomain-like_sf"/>
</dbReference>
<dbReference type="Pfam" id="PF12833">
    <property type="entry name" value="HTH_18"/>
    <property type="match status" value="1"/>
</dbReference>
<keyword evidence="3" id="KW-0804">Transcription</keyword>
<comment type="caution">
    <text evidence="5">The sequence shown here is derived from an EMBL/GenBank/DDBJ whole genome shotgun (WGS) entry which is preliminary data.</text>
</comment>
<dbReference type="SUPFAM" id="SSF46689">
    <property type="entry name" value="Homeodomain-like"/>
    <property type="match status" value="2"/>
</dbReference>
<dbReference type="SMART" id="SM00342">
    <property type="entry name" value="HTH_ARAC"/>
    <property type="match status" value="1"/>
</dbReference>
<dbReference type="PROSITE" id="PS01124">
    <property type="entry name" value="HTH_ARAC_FAMILY_2"/>
    <property type="match status" value="1"/>
</dbReference>
<organism evidence="5 6">
    <name type="scientific">Solimicrobium silvestre</name>
    <dbReference type="NCBI Taxonomy" id="2099400"/>
    <lineage>
        <taxon>Bacteria</taxon>
        <taxon>Pseudomonadati</taxon>
        <taxon>Pseudomonadota</taxon>
        <taxon>Betaproteobacteria</taxon>
        <taxon>Burkholderiales</taxon>
        <taxon>Oxalobacteraceae</taxon>
        <taxon>Solimicrobium</taxon>
    </lineage>
</organism>
<protein>
    <submittedName>
        <fullName evidence="5">Helix-turn-helix domain</fullName>
    </submittedName>
</protein>
<evidence type="ECO:0000256" key="2">
    <source>
        <dbReference type="ARBA" id="ARBA00023125"/>
    </source>
</evidence>
<evidence type="ECO:0000313" key="5">
    <source>
        <dbReference type="EMBL" id="PRC92788.1"/>
    </source>
</evidence>
<dbReference type="Proteomes" id="UP000237839">
    <property type="component" value="Unassembled WGS sequence"/>
</dbReference>
<proteinExistence type="predicted"/>
<dbReference type="Gene3D" id="1.10.10.60">
    <property type="entry name" value="Homeodomain-like"/>
    <property type="match status" value="2"/>
</dbReference>
<reference evidence="5 6" key="1">
    <citation type="submission" date="2018-02" db="EMBL/GenBank/DDBJ databases">
        <title>Solimicrobium silvestre gen. nov., sp. nov., isolated from alpine forest soil.</title>
        <authorList>
            <person name="Margesin R."/>
            <person name="Albuquerque L."/>
            <person name="Zhang D.-C."/>
            <person name="Froufe H.J.C."/>
            <person name="Severino R."/>
            <person name="Roxo I."/>
            <person name="Egas C."/>
            <person name="Da Costa M.S."/>
        </authorList>
    </citation>
    <scope>NUCLEOTIDE SEQUENCE [LARGE SCALE GENOMIC DNA]</scope>
    <source>
        <strain evidence="5 6">S20-91</strain>
    </source>
</reference>
<keyword evidence="6" id="KW-1185">Reference proteome</keyword>
<dbReference type="OrthoDB" id="9816344at2"/>
<gene>
    <name evidence="5" type="ORF">S2091_2518</name>
</gene>
<evidence type="ECO:0000256" key="3">
    <source>
        <dbReference type="ARBA" id="ARBA00023163"/>
    </source>
</evidence>
<name>A0A2S9GYK6_9BURK</name>
<dbReference type="GO" id="GO:0003700">
    <property type="term" value="F:DNA-binding transcription factor activity"/>
    <property type="evidence" value="ECO:0007669"/>
    <property type="project" value="InterPro"/>
</dbReference>
<keyword evidence="1" id="KW-0805">Transcription regulation</keyword>
<accession>A0A2S9GYK6</accession>
<dbReference type="InterPro" id="IPR050204">
    <property type="entry name" value="AraC_XylS_family_regulators"/>
</dbReference>